<sequence>MAILVTGGAGYIGSHTCVELLQAGYEVVVYDNLSNSSVQSLERVKNITGKEVKFYKGDILDRKGLEEVFEKEEIDSCIHFAGLKAVGESVEKPWEYYENNITGTLVLVDVMRKHNCKNIIFSSSATVYGDPKQIPITEECPKGQCTNPYGWTKSMLEQVLSDIQKADNEWNVILLRYFNPIGAHKSGTMGENPNGIPNNLMPYITQVAVGKLKELGVFGNDYDTPDGTGVRDYIHVVDLAKGHVKALNKLKENAGLSIYNLGTGHGYSVLDIVKNFELANGIKIPYQIKPRRSGDIATCYCDPTKAEKELGWKAENGIKEMCEDAWRWQKNNPNGYED</sequence>
<comment type="cofactor">
    <cofactor evidence="2 8">
        <name>NAD(+)</name>
        <dbReference type="ChEBI" id="CHEBI:57540"/>
    </cofactor>
</comment>
<dbReference type="GO" id="GO:0005829">
    <property type="term" value="C:cytosol"/>
    <property type="evidence" value="ECO:0007669"/>
    <property type="project" value="TreeGrafter"/>
</dbReference>
<dbReference type="OrthoDB" id="9811743at2"/>
<dbReference type="UniPathway" id="UPA00214"/>
<evidence type="ECO:0000256" key="6">
    <source>
        <dbReference type="ARBA" id="ARBA00023027"/>
    </source>
</evidence>
<dbReference type="PRINTS" id="PR01713">
    <property type="entry name" value="NUCEPIMERASE"/>
</dbReference>
<dbReference type="GO" id="GO:0003978">
    <property type="term" value="F:UDP-glucose 4-epimerase activity"/>
    <property type="evidence" value="ECO:0007669"/>
    <property type="project" value="UniProtKB-UniRule"/>
</dbReference>
<accession>A0A1H3FTD6</accession>
<evidence type="ECO:0000313" key="10">
    <source>
        <dbReference type="EMBL" id="SDX93638.1"/>
    </source>
</evidence>
<dbReference type="InterPro" id="IPR005886">
    <property type="entry name" value="UDP_G4E"/>
</dbReference>
<keyword evidence="7 8" id="KW-0413">Isomerase</keyword>
<dbReference type="SUPFAM" id="SSF51735">
    <property type="entry name" value="NAD(P)-binding Rossmann-fold domains"/>
    <property type="match status" value="1"/>
</dbReference>
<keyword evidence="6 8" id="KW-0520">NAD</keyword>
<comment type="subunit">
    <text evidence="8">Homodimer.</text>
</comment>
<dbReference type="Gene3D" id="3.90.25.10">
    <property type="entry name" value="UDP-galactose 4-epimerase, domain 1"/>
    <property type="match status" value="1"/>
</dbReference>
<dbReference type="Proteomes" id="UP000183918">
    <property type="component" value="Unassembled WGS sequence"/>
</dbReference>
<dbReference type="EC" id="5.1.3.2" evidence="4 8"/>
<evidence type="ECO:0000256" key="2">
    <source>
        <dbReference type="ARBA" id="ARBA00001911"/>
    </source>
</evidence>
<dbReference type="NCBIfam" id="TIGR01179">
    <property type="entry name" value="galE"/>
    <property type="match status" value="1"/>
</dbReference>
<comment type="catalytic activity">
    <reaction evidence="1 8">
        <text>UDP-alpha-D-glucose = UDP-alpha-D-galactose</text>
        <dbReference type="Rhea" id="RHEA:22168"/>
        <dbReference type="ChEBI" id="CHEBI:58885"/>
        <dbReference type="ChEBI" id="CHEBI:66914"/>
        <dbReference type="EC" id="5.1.3.2"/>
    </reaction>
</comment>
<keyword evidence="8" id="KW-0119">Carbohydrate metabolism</keyword>
<evidence type="ECO:0000256" key="8">
    <source>
        <dbReference type="RuleBase" id="RU366046"/>
    </source>
</evidence>
<evidence type="ECO:0000256" key="1">
    <source>
        <dbReference type="ARBA" id="ARBA00000083"/>
    </source>
</evidence>
<dbReference type="Gene3D" id="3.40.50.720">
    <property type="entry name" value="NAD(P)-binding Rossmann-like Domain"/>
    <property type="match status" value="1"/>
</dbReference>
<protein>
    <recommendedName>
        <fullName evidence="5 8">UDP-glucose 4-epimerase</fullName>
        <ecNumber evidence="4 8">5.1.3.2</ecNumber>
    </recommendedName>
</protein>
<reference evidence="10 11" key="1">
    <citation type="submission" date="2016-10" db="EMBL/GenBank/DDBJ databases">
        <authorList>
            <person name="de Groot N.N."/>
        </authorList>
    </citation>
    <scope>NUCLEOTIDE SEQUENCE [LARGE SCALE GENOMIC DNA]</scope>
    <source>
        <strain evidence="10 11">DSM 14045</strain>
    </source>
</reference>
<dbReference type="CDD" id="cd05247">
    <property type="entry name" value="UDP_G4E_1_SDR_e"/>
    <property type="match status" value="1"/>
</dbReference>
<dbReference type="RefSeq" id="WP_074715647.1">
    <property type="nucleotide sequence ID" value="NZ_FNPG01000005.1"/>
</dbReference>
<dbReference type="STRING" id="1122142.SAMN02910414_00356"/>
<organism evidence="10 11">
    <name type="scientific">Lachnobacterium bovis DSM 14045</name>
    <dbReference type="NCBI Taxonomy" id="1122142"/>
    <lineage>
        <taxon>Bacteria</taxon>
        <taxon>Bacillati</taxon>
        <taxon>Bacillota</taxon>
        <taxon>Clostridia</taxon>
        <taxon>Lachnospirales</taxon>
        <taxon>Lachnospiraceae</taxon>
        <taxon>Lachnobacterium</taxon>
    </lineage>
</organism>
<comment type="similarity">
    <text evidence="3 8">Belongs to the NAD(P)-dependent epimerase/dehydratase family.</text>
</comment>
<evidence type="ECO:0000259" key="9">
    <source>
        <dbReference type="Pfam" id="PF16363"/>
    </source>
</evidence>
<dbReference type="PANTHER" id="PTHR43725:SF47">
    <property type="entry name" value="UDP-GLUCOSE 4-EPIMERASE"/>
    <property type="match status" value="1"/>
</dbReference>
<evidence type="ECO:0000256" key="3">
    <source>
        <dbReference type="ARBA" id="ARBA00007637"/>
    </source>
</evidence>
<comment type="pathway">
    <text evidence="8">Carbohydrate metabolism; galactose metabolism.</text>
</comment>
<dbReference type="AlphaFoldDB" id="A0A1H3FTD6"/>
<evidence type="ECO:0000256" key="4">
    <source>
        <dbReference type="ARBA" id="ARBA00013189"/>
    </source>
</evidence>
<evidence type="ECO:0000256" key="5">
    <source>
        <dbReference type="ARBA" id="ARBA00018569"/>
    </source>
</evidence>
<feature type="domain" description="NAD(P)-binding" evidence="9">
    <location>
        <begin position="4"/>
        <end position="324"/>
    </location>
</feature>
<gene>
    <name evidence="10" type="ORF">SAMN02910414_00356</name>
</gene>
<dbReference type="PANTHER" id="PTHR43725">
    <property type="entry name" value="UDP-GLUCOSE 4-EPIMERASE"/>
    <property type="match status" value="1"/>
</dbReference>
<keyword evidence="11" id="KW-1185">Reference proteome</keyword>
<dbReference type="NCBIfam" id="NF007956">
    <property type="entry name" value="PRK10675.1"/>
    <property type="match status" value="1"/>
</dbReference>
<dbReference type="GO" id="GO:0006012">
    <property type="term" value="P:galactose metabolic process"/>
    <property type="evidence" value="ECO:0007669"/>
    <property type="project" value="UniProtKB-UniPathway"/>
</dbReference>
<evidence type="ECO:0000256" key="7">
    <source>
        <dbReference type="ARBA" id="ARBA00023235"/>
    </source>
</evidence>
<dbReference type="eggNOG" id="COG1087">
    <property type="taxonomic scope" value="Bacteria"/>
</dbReference>
<evidence type="ECO:0000313" key="11">
    <source>
        <dbReference type="Proteomes" id="UP000183918"/>
    </source>
</evidence>
<proteinExistence type="inferred from homology"/>
<dbReference type="EMBL" id="FNPG01000005">
    <property type="protein sequence ID" value="SDX93638.1"/>
    <property type="molecule type" value="Genomic_DNA"/>
</dbReference>
<name>A0A1H3FTD6_9FIRM</name>
<dbReference type="InterPro" id="IPR016040">
    <property type="entry name" value="NAD(P)-bd_dom"/>
</dbReference>
<dbReference type="InterPro" id="IPR036291">
    <property type="entry name" value="NAD(P)-bd_dom_sf"/>
</dbReference>
<dbReference type="Pfam" id="PF16363">
    <property type="entry name" value="GDP_Man_Dehyd"/>
    <property type="match status" value="1"/>
</dbReference>